<dbReference type="GO" id="GO:0003677">
    <property type="term" value="F:DNA binding"/>
    <property type="evidence" value="ECO:0007669"/>
    <property type="project" value="UniProtKB-KW"/>
</dbReference>
<dbReference type="AlphaFoldDB" id="A0A927CV00"/>
<dbReference type="Gene3D" id="3.40.960.10">
    <property type="entry name" value="VSR Endonuclease"/>
    <property type="match status" value="1"/>
</dbReference>
<accession>A0A927CV00</accession>
<keyword evidence="1" id="KW-0238">DNA-binding</keyword>
<reference evidence="1" key="1">
    <citation type="submission" date="2020-09" db="EMBL/GenBank/DDBJ databases">
        <title>A novel bacterium of genus Paenibacillus, isolated from South China Sea.</title>
        <authorList>
            <person name="Huang H."/>
            <person name="Mo K."/>
            <person name="Hu Y."/>
        </authorList>
    </citation>
    <scope>NUCLEOTIDE SEQUENCE</scope>
    <source>
        <strain evidence="1">IB182493</strain>
    </source>
</reference>
<dbReference type="EMBL" id="JACXIY010000045">
    <property type="protein sequence ID" value="MBD2872336.1"/>
    <property type="molecule type" value="Genomic_DNA"/>
</dbReference>
<evidence type="ECO:0000313" key="2">
    <source>
        <dbReference type="Proteomes" id="UP000632125"/>
    </source>
</evidence>
<protein>
    <submittedName>
        <fullName evidence="1">DNA-binding response regulator</fullName>
    </submittedName>
</protein>
<sequence length="214" mass="24804">MERRVANSECRRRLEERDDHGERLFAMDVWWPVVGSFDDLHPEYEVNDYRDGSRFLDFAYLRPPYRISIEIDGFGTHQRNASRRSFGDDRFRQNQLVLDGWTVVRFAFDDVREKPRQCQQFLQQLLGKLYGLGGSEGLQLKLALRERELLRWAQRRGPLFAFGPKDATALLAVSRCTALKTLYALLDKGLLEQASGGQRLFTYRLTSKAAGLIL</sequence>
<gene>
    <name evidence="1" type="ORF">IDH41_27515</name>
</gene>
<dbReference type="Proteomes" id="UP000632125">
    <property type="component" value="Unassembled WGS sequence"/>
</dbReference>
<proteinExistence type="predicted"/>
<evidence type="ECO:0000313" key="1">
    <source>
        <dbReference type="EMBL" id="MBD2872336.1"/>
    </source>
</evidence>
<comment type="caution">
    <text evidence="1">The sequence shown here is derived from an EMBL/GenBank/DDBJ whole genome shotgun (WGS) entry which is preliminary data.</text>
</comment>
<organism evidence="1 2">
    <name type="scientific">Paenibacillus arenilitoris</name>
    <dbReference type="NCBI Taxonomy" id="2772299"/>
    <lineage>
        <taxon>Bacteria</taxon>
        <taxon>Bacillati</taxon>
        <taxon>Bacillota</taxon>
        <taxon>Bacilli</taxon>
        <taxon>Bacillales</taxon>
        <taxon>Paenibacillaceae</taxon>
        <taxon>Paenibacillus</taxon>
    </lineage>
</organism>
<keyword evidence="2" id="KW-1185">Reference proteome</keyword>
<name>A0A927CV00_9BACL</name>